<gene>
    <name evidence="1" type="ORF">SPELUC_LOCUS17926</name>
</gene>
<dbReference type="EMBL" id="CAJVPW010078172">
    <property type="protein sequence ID" value="CAG8799425.1"/>
    <property type="molecule type" value="Genomic_DNA"/>
</dbReference>
<sequence length="56" mass="6864">AQFEDRHHHFGGIDDIDTWLIKCDLAQHQQDAKQWRKCFTKSGRKQYKKLTHVWWP</sequence>
<proteinExistence type="predicted"/>
<protein>
    <submittedName>
        <fullName evidence="1">3628_t:CDS:1</fullName>
    </submittedName>
</protein>
<accession>A0ACA9RMN0</accession>
<feature type="non-terminal residue" evidence="1">
    <location>
        <position position="1"/>
    </location>
</feature>
<reference evidence="1" key="1">
    <citation type="submission" date="2021-06" db="EMBL/GenBank/DDBJ databases">
        <authorList>
            <person name="Kallberg Y."/>
            <person name="Tangrot J."/>
            <person name="Rosling A."/>
        </authorList>
    </citation>
    <scope>NUCLEOTIDE SEQUENCE</scope>
    <source>
        <strain evidence="1">28 12/20/2015</strain>
    </source>
</reference>
<comment type="caution">
    <text evidence="1">The sequence shown here is derived from an EMBL/GenBank/DDBJ whole genome shotgun (WGS) entry which is preliminary data.</text>
</comment>
<evidence type="ECO:0000313" key="1">
    <source>
        <dbReference type="EMBL" id="CAG8799425.1"/>
    </source>
</evidence>
<organism evidence="1 2">
    <name type="scientific">Cetraspora pellucida</name>
    <dbReference type="NCBI Taxonomy" id="1433469"/>
    <lineage>
        <taxon>Eukaryota</taxon>
        <taxon>Fungi</taxon>
        <taxon>Fungi incertae sedis</taxon>
        <taxon>Mucoromycota</taxon>
        <taxon>Glomeromycotina</taxon>
        <taxon>Glomeromycetes</taxon>
        <taxon>Diversisporales</taxon>
        <taxon>Gigasporaceae</taxon>
        <taxon>Cetraspora</taxon>
    </lineage>
</organism>
<evidence type="ECO:0000313" key="2">
    <source>
        <dbReference type="Proteomes" id="UP000789366"/>
    </source>
</evidence>
<feature type="non-terminal residue" evidence="1">
    <location>
        <position position="56"/>
    </location>
</feature>
<name>A0ACA9RMN0_9GLOM</name>
<keyword evidence="2" id="KW-1185">Reference proteome</keyword>
<dbReference type="Proteomes" id="UP000789366">
    <property type="component" value="Unassembled WGS sequence"/>
</dbReference>